<dbReference type="AlphaFoldDB" id="A0A9E7ABZ9"/>
<evidence type="ECO:0000259" key="1">
    <source>
        <dbReference type="PROSITE" id="PS50943"/>
    </source>
</evidence>
<proteinExistence type="predicted"/>
<reference evidence="2" key="1">
    <citation type="submission" date="2022-05" db="EMBL/GenBank/DDBJ databases">
        <title>Using nanopore sequencing to obtain complete genomes from saliva samples.</title>
        <authorList>
            <person name="Baker J.L."/>
        </authorList>
    </citation>
    <scope>NUCLEOTIDE SEQUENCE</scope>
    <source>
        <strain evidence="2">JCVI-JB-Lp32</strain>
    </source>
</reference>
<evidence type="ECO:0000313" key="3">
    <source>
        <dbReference type="Proteomes" id="UP000831562"/>
    </source>
</evidence>
<dbReference type="GO" id="GO:0003677">
    <property type="term" value="F:DNA binding"/>
    <property type="evidence" value="ECO:0007669"/>
    <property type="project" value="InterPro"/>
</dbReference>
<evidence type="ECO:0000313" key="2">
    <source>
        <dbReference type="EMBL" id="UQF77776.1"/>
    </source>
</evidence>
<dbReference type="Gene3D" id="1.10.260.40">
    <property type="entry name" value="lambda repressor-like DNA-binding domains"/>
    <property type="match status" value="1"/>
</dbReference>
<protein>
    <submittedName>
        <fullName evidence="2">Helix-turn-helix transcriptional regulator</fullName>
    </submittedName>
</protein>
<feature type="domain" description="HTH cro/C1-type" evidence="1">
    <location>
        <begin position="48"/>
        <end position="94"/>
    </location>
</feature>
<name>A0A9E7ABZ9_9ACTN</name>
<organism evidence="2 3">
    <name type="scientific">Lancefieldella parvula</name>
    <dbReference type="NCBI Taxonomy" id="1382"/>
    <lineage>
        <taxon>Bacteria</taxon>
        <taxon>Bacillati</taxon>
        <taxon>Actinomycetota</taxon>
        <taxon>Coriobacteriia</taxon>
        <taxon>Coriobacteriales</taxon>
        <taxon>Atopobiaceae</taxon>
        <taxon>Lancefieldella</taxon>
    </lineage>
</organism>
<dbReference type="EMBL" id="CP097092">
    <property type="protein sequence ID" value="UQF77776.1"/>
    <property type="molecule type" value="Genomic_DNA"/>
</dbReference>
<accession>A0A9E7ABZ9</accession>
<dbReference type="PROSITE" id="PS50943">
    <property type="entry name" value="HTH_CROC1"/>
    <property type="match status" value="1"/>
</dbReference>
<dbReference type="CDD" id="cd00093">
    <property type="entry name" value="HTH_XRE"/>
    <property type="match status" value="1"/>
</dbReference>
<dbReference type="InterPro" id="IPR001387">
    <property type="entry name" value="Cro/C1-type_HTH"/>
</dbReference>
<dbReference type="Pfam" id="PF13443">
    <property type="entry name" value="HTH_26"/>
    <property type="match status" value="1"/>
</dbReference>
<gene>
    <name evidence="2" type="ORF">M3I19_05675</name>
</gene>
<dbReference type="SUPFAM" id="SSF47413">
    <property type="entry name" value="lambda repressor-like DNA-binding domains"/>
    <property type="match status" value="1"/>
</dbReference>
<dbReference type="SMART" id="SM00530">
    <property type="entry name" value="HTH_XRE"/>
    <property type="match status" value="1"/>
</dbReference>
<sequence length="109" mass="12682">MIFKIKNTLRMKYRMKKQRIKRAQKLKRWKLMISKLSYLPLWHVLVDKGMSKKDLQEKSGVSAATISKLRRGDNVTTDVLLRICSALECDIADICTVMPTEILKETIND</sequence>
<dbReference type="InterPro" id="IPR010982">
    <property type="entry name" value="Lambda_DNA-bd_dom_sf"/>
</dbReference>
<dbReference type="Proteomes" id="UP000831562">
    <property type="component" value="Chromosome"/>
</dbReference>